<reference evidence="2" key="1">
    <citation type="submission" date="2006-10" db="EMBL/GenBank/DDBJ databases">
        <title>Complete sequence of Solibacter usitatus Ellin6076.</title>
        <authorList>
            <consortium name="US DOE Joint Genome Institute"/>
            <person name="Copeland A."/>
            <person name="Lucas S."/>
            <person name="Lapidus A."/>
            <person name="Barry K."/>
            <person name="Detter J.C."/>
            <person name="Glavina del Rio T."/>
            <person name="Hammon N."/>
            <person name="Israni S."/>
            <person name="Dalin E."/>
            <person name="Tice H."/>
            <person name="Pitluck S."/>
            <person name="Thompson L.S."/>
            <person name="Brettin T."/>
            <person name="Bruce D."/>
            <person name="Han C."/>
            <person name="Tapia R."/>
            <person name="Gilna P."/>
            <person name="Schmutz J."/>
            <person name="Larimer F."/>
            <person name="Land M."/>
            <person name="Hauser L."/>
            <person name="Kyrpides N."/>
            <person name="Mikhailova N."/>
            <person name="Janssen P.H."/>
            <person name="Kuske C.R."/>
            <person name="Richardson P."/>
        </authorList>
    </citation>
    <scope>NUCLEOTIDE SEQUENCE</scope>
    <source>
        <strain evidence="2">Ellin6076</strain>
    </source>
</reference>
<dbReference type="HOGENOM" id="CLU_090057_1_0_0"/>
<dbReference type="SUPFAM" id="SSF51182">
    <property type="entry name" value="RmlC-like cupins"/>
    <property type="match status" value="1"/>
</dbReference>
<protein>
    <submittedName>
        <fullName evidence="2">Cupin 2, conserved barrel domain protein</fullName>
    </submittedName>
</protein>
<gene>
    <name evidence="2" type="ordered locus">Acid_7653</name>
</gene>
<sequence>MDWQYHGVKIVPAGDLDPNTPQTPGMIRAAAITHARTGASKLWAGTVVVQPNAKTGPHHHGDLETVLYIIRGRTRMQWGDHLEFSGEAGPGDFIYVPPYVPHQEINALANEPCEAVVVRSGQNPIVVNLETASPEPTRAGPGTPPFHPKA</sequence>
<proteinExistence type="predicted"/>
<dbReference type="Gene3D" id="2.60.120.10">
    <property type="entry name" value="Jelly Rolls"/>
    <property type="match status" value="1"/>
</dbReference>
<name>Q01P67_SOLUE</name>
<dbReference type="PANTHER" id="PTHR40112:SF1">
    <property type="entry name" value="H2HPP ISOMERASE"/>
    <property type="match status" value="1"/>
</dbReference>
<dbReference type="Pfam" id="PF07883">
    <property type="entry name" value="Cupin_2"/>
    <property type="match status" value="1"/>
</dbReference>
<dbReference type="AlphaFoldDB" id="Q01P67"/>
<dbReference type="InterPro" id="IPR014710">
    <property type="entry name" value="RmlC-like_jellyroll"/>
</dbReference>
<dbReference type="OrthoDB" id="3620182at2"/>
<dbReference type="InterPro" id="IPR052535">
    <property type="entry name" value="Bacilysin_H2HPP_isomerase"/>
</dbReference>
<organism evidence="2">
    <name type="scientific">Solibacter usitatus (strain Ellin6076)</name>
    <dbReference type="NCBI Taxonomy" id="234267"/>
    <lineage>
        <taxon>Bacteria</taxon>
        <taxon>Pseudomonadati</taxon>
        <taxon>Acidobacteriota</taxon>
        <taxon>Terriglobia</taxon>
        <taxon>Bryobacterales</taxon>
        <taxon>Solibacteraceae</taxon>
        <taxon>Candidatus Solibacter</taxon>
    </lineage>
</organism>
<dbReference type="InterPro" id="IPR011051">
    <property type="entry name" value="RmlC_Cupin_sf"/>
</dbReference>
<dbReference type="InterPro" id="IPR013096">
    <property type="entry name" value="Cupin_2"/>
</dbReference>
<dbReference type="InParanoid" id="Q01P67"/>
<evidence type="ECO:0000313" key="2">
    <source>
        <dbReference type="EMBL" id="ABJ88553.1"/>
    </source>
</evidence>
<dbReference type="STRING" id="234267.Acid_7653"/>
<dbReference type="PANTHER" id="PTHR40112">
    <property type="entry name" value="H2HPP ISOMERASE"/>
    <property type="match status" value="1"/>
</dbReference>
<dbReference type="KEGG" id="sus:Acid_7653"/>
<dbReference type="EMBL" id="CP000473">
    <property type="protein sequence ID" value="ABJ88553.1"/>
    <property type="molecule type" value="Genomic_DNA"/>
</dbReference>
<evidence type="ECO:0000259" key="1">
    <source>
        <dbReference type="Pfam" id="PF07883"/>
    </source>
</evidence>
<dbReference type="eggNOG" id="COG4101">
    <property type="taxonomic scope" value="Bacteria"/>
</dbReference>
<feature type="domain" description="Cupin type-2" evidence="1">
    <location>
        <begin position="46"/>
        <end position="118"/>
    </location>
</feature>
<dbReference type="CDD" id="cd02210">
    <property type="entry name" value="cupin_BLR2406-like"/>
    <property type="match status" value="1"/>
</dbReference>
<accession>Q01P67</accession>